<dbReference type="Pfam" id="PF00226">
    <property type="entry name" value="DnaJ"/>
    <property type="match status" value="1"/>
</dbReference>
<dbReference type="CDD" id="cd06257">
    <property type="entry name" value="DnaJ"/>
    <property type="match status" value="1"/>
</dbReference>
<dbReference type="SUPFAM" id="SSF46565">
    <property type="entry name" value="Chaperone J-domain"/>
    <property type="match status" value="1"/>
</dbReference>
<dbReference type="InterPro" id="IPR002939">
    <property type="entry name" value="DnaJ_C"/>
</dbReference>
<evidence type="ECO:0000313" key="8">
    <source>
        <dbReference type="EMBL" id="AYV79925.1"/>
    </source>
</evidence>
<dbReference type="InterPro" id="IPR001305">
    <property type="entry name" value="HSP_DnaJ_Cys-rich_dom"/>
</dbReference>
<keyword evidence="4 5" id="KW-0862">Zinc</keyword>
<gene>
    <name evidence="8" type="ORF">Gaeavirus2_7</name>
</gene>
<dbReference type="Gene3D" id="1.10.287.110">
    <property type="entry name" value="DnaJ domain"/>
    <property type="match status" value="1"/>
</dbReference>
<evidence type="ECO:0000256" key="4">
    <source>
        <dbReference type="ARBA" id="ARBA00022833"/>
    </source>
</evidence>
<dbReference type="GO" id="GO:0051082">
    <property type="term" value="F:unfolded protein binding"/>
    <property type="evidence" value="ECO:0007669"/>
    <property type="project" value="InterPro"/>
</dbReference>
<dbReference type="InterPro" id="IPR008971">
    <property type="entry name" value="HSP40/DnaJ_pept-bd"/>
</dbReference>
<evidence type="ECO:0000256" key="5">
    <source>
        <dbReference type="PROSITE-ProRule" id="PRU00546"/>
    </source>
</evidence>
<dbReference type="Gene3D" id="2.10.230.10">
    <property type="entry name" value="Heat shock protein DnaJ, cysteine-rich domain"/>
    <property type="match status" value="1"/>
</dbReference>
<dbReference type="EMBL" id="MK072200">
    <property type="protein sequence ID" value="AYV79925.1"/>
    <property type="molecule type" value="Genomic_DNA"/>
</dbReference>
<organism evidence="8">
    <name type="scientific">Gaeavirus sp</name>
    <dbReference type="NCBI Taxonomy" id="2487767"/>
    <lineage>
        <taxon>Viruses</taxon>
        <taxon>Varidnaviria</taxon>
        <taxon>Bamfordvirae</taxon>
        <taxon>Nucleocytoviricota</taxon>
        <taxon>Megaviricetes</taxon>
        <taxon>Imitervirales</taxon>
        <taxon>Mimiviridae</taxon>
        <taxon>Klosneuvirinae</taxon>
    </lineage>
</organism>
<dbReference type="GO" id="GO:0030544">
    <property type="term" value="F:Hsp70 protein binding"/>
    <property type="evidence" value="ECO:0007669"/>
    <property type="project" value="InterPro"/>
</dbReference>
<feature type="domain" description="J" evidence="6">
    <location>
        <begin position="7"/>
        <end position="73"/>
    </location>
</feature>
<feature type="domain" description="CR-type" evidence="7">
    <location>
        <begin position="130"/>
        <end position="214"/>
    </location>
</feature>
<dbReference type="PROSITE" id="PS00636">
    <property type="entry name" value="DNAJ_1"/>
    <property type="match status" value="1"/>
</dbReference>
<sequence>MTEPAKDYYKILEITREATSEDIRAAYKNLAKKWHPDKNPHNREESEQKFKEISEANSILSDPNKKMQYDQFGICDGDNGGMQGGGPDISNLFNQMGGMWPNMFNQQRQQRQQPTQEVRVNLTLNEIYSGNTKLIEIPTNAKCSSCEGHGTTDKKKNICPSCNGQKVKVAVVQLGPGMFQQRTMPCPQCKQTGSIIDKSKECTPCKGNGTIPKITTKTIIIQPNFDYMTKMKLNNYGNYDLESDKNADVYIIFTISDLDKYNLSVFNKYDLIHTVKISLWDAFSGYTMYYTHPDNNKYSFKFNDIIKNEDARYILNLGLPYSEDGTQGYGKLYLKFNHIYPETILTGSSLEKWFKNKNNTDVVNKSEYKPEKVRNVNDEQQQHAQQQATQCPVQ</sequence>
<dbReference type="FunFam" id="2.10.230.10:FF:000001">
    <property type="entry name" value="DnaJ subfamily A member 2"/>
    <property type="match status" value="1"/>
</dbReference>
<proteinExistence type="predicted"/>
<evidence type="ECO:0000256" key="3">
    <source>
        <dbReference type="ARBA" id="ARBA00022771"/>
    </source>
</evidence>
<dbReference type="InterPro" id="IPR036869">
    <property type="entry name" value="J_dom_sf"/>
</dbReference>
<dbReference type="SUPFAM" id="SSF57938">
    <property type="entry name" value="DnaJ/Hsp40 cysteine-rich domain"/>
    <property type="match status" value="1"/>
</dbReference>
<keyword evidence="1 5" id="KW-0479">Metal-binding</keyword>
<dbReference type="PRINTS" id="PR00625">
    <property type="entry name" value="JDOMAIN"/>
</dbReference>
<dbReference type="PANTHER" id="PTHR43888">
    <property type="entry name" value="DNAJ-LIKE-2, ISOFORM A-RELATED"/>
    <property type="match status" value="1"/>
</dbReference>
<dbReference type="InterPro" id="IPR018253">
    <property type="entry name" value="DnaJ_domain_CS"/>
</dbReference>
<dbReference type="SMART" id="SM00271">
    <property type="entry name" value="DnaJ"/>
    <property type="match status" value="1"/>
</dbReference>
<evidence type="ECO:0000259" key="7">
    <source>
        <dbReference type="PROSITE" id="PS51188"/>
    </source>
</evidence>
<dbReference type="CDD" id="cd10719">
    <property type="entry name" value="DnaJ_zf"/>
    <property type="match status" value="1"/>
</dbReference>
<dbReference type="Pfam" id="PF00684">
    <property type="entry name" value="DnaJ_CXXCXGXG"/>
    <property type="match status" value="1"/>
</dbReference>
<evidence type="ECO:0000259" key="6">
    <source>
        <dbReference type="PROSITE" id="PS50076"/>
    </source>
</evidence>
<dbReference type="GO" id="GO:0008270">
    <property type="term" value="F:zinc ion binding"/>
    <property type="evidence" value="ECO:0007669"/>
    <property type="project" value="UniProtKB-KW"/>
</dbReference>
<keyword evidence="2" id="KW-0677">Repeat</keyword>
<feature type="zinc finger region" description="CR-type" evidence="5">
    <location>
        <begin position="130"/>
        <end position="214"/>
    </location>
</feature>
<reference evidence="8" key="1">
    <citation type="submission" date="2018-10" db="EMBL/GenBank/DDBJ databases">
        <title>Hidden diversity of soil giant viruses.</title>
        <authorList>
            <person name="Schulz F."/>
            <person name="Alteio L."/>
            <person name="Goudeau D."/>
            <person name="Ryan E.M."/>
            <person name="Malmstrom R.R."/>
            <person name="Blanchard J."/>
            <person name="Woyke T."/>
        </authorList>
    </citation>
    <scope>NUCLEOTIDE SEQUENCE</scope>
    <source>
        <strain evidence="8">GAV1</strain>
    </source>
</reference>
<protein>
    <recommendedName>
        <fullName evidence="9">DnaJ domain protein</fullName>
    </recommendedName>
</protein>
<evidence type="ECO:0008006" key="9">
    <source>
        <dbReference type="Google" id="ProtNLM"/>
    </source>
</evidence>
<evidence type="ECO:0000256" key="2">
    <source>
        <dbReference type="ARBA" id="ARBA00022737"/>
    </source>
</evidence>
<evidence type="ECO:0000256" key="1">
    <source>
        <dbReference type="ARBA" id="ARBA00022723"/>
    </source>
</evidence>
<dbReference type="Gene3D" id="2.60.260.20">
    <property type="entry name" value="Urease metallochaperone UreE, N-terminal domain"/>
    <property type="match status" value="2"/>
</dbReference>
<keyword evidence="3 5" id="KW-0863">Zinc-finger</keyword>
<dbReference type="Pfam" id="PF01556">
    <property type="entry name" value="DnaJ_C"/>
    <property type="match status" value="1"/>
</dbReference>
<dbReference type="GO" id="GO:0006457">
    <property type="term" value="P:protein folding"/>
    <property type="evidence" value="ECO:0007669"/>
    <property type="project" value="InterPro"/>
</dbReference>
<dbReference type="InterPro" id="IPR001623">
    <property type="entry name" value="DnaJ_domain"/>
</dbReference>
<dbReference type="PROSITE" id="PS50076">
    <property type="entry name" value="DNAJ_2"/>
    <property type="match status" value="1"/>
</dbReference>
<dbReference type="InterPro" id="IPR044713">
    <property type="entry name" value="DNJA1/2-like"/>
</dbReference>
<dbReference type="SUPFAM" id="SSF49493">
    <property type="entry name" value="HSP40/DnaJ peptide-binding domain"/>
    <property type="match status" value="2"/>
</dbReference>
<name>A0A3G4ZYD4_9VIRU</name>
<accession>A0A3G4ZYD4</accession>
<dbReference type="InterPro" id="IPR036410">
    <property type="entry name" value="HSP_DnaJ_Cys-rich_dom_sf"/>
</dbReference>
<dbReference type="PROSITE" id="PS51188">
    <property type="entry name" value="ZF_CR"/>
    <property type="match status" value="1"/>
</dbReference>